<name>A0AC34QV91_9BILA</name>
<accession>A0AC34QV91</accession>
<sequence length="601" mass="66338">MKTRNGDLEPDFEDDDEIKPPANGWQSSLAKSADNLWQVYRSKVILALWGILIVGVHIFYVFAAIHNFHRAGVLLLILCIGHAWWIQKFFIKPFYERNQHKFSKKMQKVSNFWNLKLCGFSIVQTAIFGGIAIGFLTWLAIDARHNTIRYRSLAAVFVYVLLGFLISANPAKIKWRPVFGGFFLQILVAFLVLRWESGNQGFKWLADNVVRFLDYSQNGTRFVYGFVADPPPLCDFGGVFIYTSLQIIIYFGAIVAVLYYLGVIQVILSFIAFVMQSTVGTTAAESLNAAACIFLGQTEAAILIEPALSTMTESEIHAVMTAGFACIAGSLFSAYIAFGACPTYLLSATVMSAAISLAMSKLIYPEIQKSKQREPGSFKFAQKESRNILECISNGACHASGFVFAIGANLIVYIALLAMANTWAHFVGTRLGFDDWSFNKLMGYIFFPLAYMMGASDAKDSHTEIQETLRVAELMGMKTILNEFIAYNELKAMVADGRITGARAQMIATYALCGFSNISMIGSQLGILGAMCPKRKATFAKVVLRALIAGCMSCFVTASVAGMLVDEPTACSSTSNCPNYLRIATINETLSPYFPEDSTFF</sequence>
<organism evidence="1 2">
    <name type="scientific">Panagrolaimus sp. JU765</name>
    <dbReference type="NCBI Taxonomy" id="591449"/>
    <lineage>
        <taxon>Eukaryota</taxon>
        <taxon>Metazoa</taxon>
        <taxon>Ecdysozoa</taxon>
        <taxon>Nematoda</taxon>
        <taxon>Chromadorea</taxon>
        <taxon>Rhabditida</taxon>
        <taxon>Tylenchina</taxon>
        <taxon>Panagrolaimomorpha</taxon>
        <taxon>Panagrolaimoidea</taxon>
        <taxon>Panagrolaimidae</taxon>
        <taxon>Panagrolaimus</taxon>
    </lineage>
</organism>
<dbReference type="Proteomes" id="UP000887576">
    <property type="component" value="Unplaced"/>
</dbReference>
<dbReference type="WBParaSite" id="JU765_v2.g19631.t1">
    <property type="protein sequence ID" value="JU765_v2.g19631.t1"/>
    <property type="gene ID" value="JU765_v2.g19631"/>
</dbReference>
<evidence type="ECO:0000313" key="1">
    <source>
        <dbReference type="Proteomes" id="UP000887576"/>
    </source>
</evidence>
<reference evidence="2" key="1">
    <citation type="submission" date="2022-11" db="UniProtKB">
        <authorList>
            <consortium name="WormBaseParasite"/>
        </authorList>
    </citation>
    <scope>IDENTIFICATION</scope>
</reference>
<evidence type="ECO:0000313" key="2">
    <source>
        <dbReference type="WBParaSite" id="JU765_v2.g19631.t1"/>
    </source>
</evidence>
<proteinExistence type="predicted"/>
<protein>
    <submittedName>
        <fullName evidence="2">Sodium/nucleoside cotransporter</fullName>
    </submittedName>
</protein>